<keyword evidence="2" id="KW-0732">Signal</keyword>
<dbReference type="PROSITE" id="PS50940">
    <property type="entry name" value="CHIT_BIND_II"/>
    <property type="match status" value="2"/>
</dbReference>
<reference evidence="8 9" key="2">
    <citation type="submission" date="2019-01" db="EMBL/GenBank/DDBJ databases">
        <title>The decoding of complex shrimp genome reveals the adaptation for benthos swimmer, frequently molting mechanism and breeding impact on genome.</title>
        <authorList>
            <person name="Sun Y."/>
            <person name="Gao Y."/>
            <person name="Yu Y."/>
        </authorList>
    </citation>
    <scope>NUCLEOTIDE SEQUENCE [LARGE SCALE GENOMIC DNA]</scope>
    <source>
        <tissue evidence="8">Muscle</tissue>
    </source>
</reference>
<dbReference type="EMBL" id="QCYY01002412">
    <property type="protein sequence ID" value="ROT70535.1"/>
    <property type="molecule type" value="Genomic_DNA"/>
</dbReference>
<dbReference type="SMART" id="SM00494">
    <property type="entry name" value="ChtBD2"/>
    <property type="match status" value="2"/>
</dbReference>
<name>A0A3R7M988_PENVA</name>
<feature type="region of interest" description="Disordered" evidence="6">
    <location>
        <begin position="22"/>
        <end position="56"/>
    </location>
</feature>
<comment type="caution">
    <text evidence="8">The sequence shown here is derived from an EMBL/GenBank/DDBJ whole genome shotgun (WGS) entry which is preliminary data.</text>
</comment>
<dbReference type="InterPro" id="IPR051940">
    <property type="entry name" value="Chitin_bind-dev_reg"/>
</dbReference>
<evidence type="ECO:0000313" key="8">
    <source>
        <dbReference type="EMBL" id="ROT70535.1"/>
    </source>
</evidence>
<sequence length="175" mass="19585">MLTALETSFPPPTPCSALQGVLQRRTHPAQVRPDRRHARGNHNSHLRPVRSPLPEAGMLAPHPTDCSRYYVCLADGLAIEHDCEAGYYFDYKTGMCSEDDSYCYQYCDPCKPHCTHVYQRVPDPYNCTKFYLCTVGGSVSFKCPHQMVFNAESHLCEKSVNCISNCSPKVSGTCV</sequence>
<dbReference type="AlphaFoldDB" id="A0A3R7M988"/>
<dbReference type="GO" id="GO:0008061">
    <property type="term" value="F:chitin binding"/>
    <property type="evidence" value="ECO:0007669"/>
    <property type="project" value="UniProtKB-KW"/>
</dbReference>
<gene>
    <name evidence="8" type="ORF">C7M84_011142</name>
</gene>
<protein>
    <submittedName>
        <fullName evidence="8">Putative chitinase 3</fullName>
    </submittedName>
</protein>
<dbReference type="Pfam" id="PF01607">
    <property type="entry name" value="CBM_14"/>
    <property type="match status" value="2"/>
</dbReference>
<dbReference type="Proteomes" id="UP000283509">
    <property type="component" value="Unassembled WGS sequence"/>
</dbReference>
<evidence type="ECO:0000256" key="5">
    <source>
        <dbReference type="ARBA" id="ARBA00023180"/>
    </source>
</evidence>
<dbReference type="GO" id="GO:0005576">
    <property type="term" value="C:extracellular region"/>
    <property type="evidence" value="ECO:0007669"/>
    <property type="project" value="InterPro"/>
</dbReference>
<dbReference type="PANTHER" id="PTHR23301">
    <property type="entry name" value="CHITIN BINDING PERITROPHIN-A"/>
    <property type="match status" value="1"/>
</dbReference>
<proteinExistence type="predicted"/>
<dbReference type="Gene3D" id="2.170.140.10">
    <property type="entry name" value="Chitin binding domain"/>
    <property type="match status" value="1"/>
</dbReference>
<feature type="domain" description="Chitin-binding type-2" evidence="7">
    <location>
        <begin position="111"/>
        <end position="164"/>
    </location>
</feature>
<keyword evidence="4" id="KW-1015">Disulfide bond</keyword>
<feature type="domain" description="Chitin-binding type-2" evidence="7">
    <location>
        <begin position="48"/>
        <end position="105"/>
    </location>
</feature>
<dbReference type="SUPFAM" id="SSF57625">
    <property type="entry name" value="Invertebrate chitin-binding proteins"/>
    <property type="match status" value="2"/>
</dbReference>
<organism evidence="8 9">
    <name type="scientific">Penaeus vannamei</name>
    <name type="common">Whiteleg shrimp</name>
    <name type="synonym">Litopenaeus vannamei</name>
    <dbReference type="NCBI Taxonomy" id="6689"/>
    <lineage>
        <taxon>Eukaryota</taxon>
        <taxon>Metazoa</taxon>
        <taxon>Ecdysozoa</taxon>
        <taxon>Arthropoda</taxon>
        <taxon>Crustacea</taxon>
        <taxon>Multicrustacea</taxon>
        <taxon>Malacostraca</taxon>
        <taxon>Eumalacostraca</taxon>
        <taxon>Eucarida</taxon>
        <taxon>Decapoda</taxon>
        <taxon>Dendrobranchiata</taxon>
        <taxon>Penaeoidea</taxon>
        <taxon>Penaeidae</taxon>
        <taxon>Penaeus</taxon>
    </lineage>
</organism>
<reference evidence="8 9" key="1">
    <citation type="submission" date="2018-04" db="EMBL/GenBank/DDBJ databases">
        <authorList>
            <person name="Zhang X."/>
            <person name="Yuan J."/>
            <person name="Li F."/>
            <person name="Xiang J."/>
        </authorList>
    </citation>
    <scope>NUCLEOTIDE SEQUENCE [LARGE SCALE GENOMIC DNA]</scope>
    <source>
        <tissue evidence="8">Muscle</tissue>
    </source>
</reference>
<keyword evidence="3" id="KW-0677">Repeat</keyword>
<feature type="compositionally biased region" description="Basic residues" evidence="6">
    <location>
        <begin position="34"/>
        <end position="48"/>
    </location>
</feature>
<accession>A0A3R7M988</accession>
<dbReference type="Gene3D" id="3.20.20.80">
    <property type="entry name" value="Glycosidases"/>
    <property type="match status" value="1"/>
</dbReference>
<evidence type="ECO:0000313" key="9">
    <source>
        <dbReference type="Proteomes" id="UP000283509"/>
    </source>
</evidence>
<dbReference type="InterPro" id="IPR036508">
    <property type="entry name" value="Chitin-bd_dom_sf"/>
</dbReference>
<keyword evidence="1" id="KW-0147">Chitin-binding</keyword>
<evidence type="ECO:0000259" key="7">
    <source>
        <dbReference type="PROSITE" id="PS50940"/>
    </source>
</evidence>
<evidence type="ECO:0000256" key="1">
    <source>
        <dbReference type="ARBA" id="ARBA00022669"/>
    </source>
</evidence>
<keyword evidence="5" id="KW-0325">Glycoprotein</keyword>
<evidence type="ECO:0000256" key="6">
    <source>
        <dbReference type="SAM" id="MobiDB-lite"/>
    </source>
</evidence>
<dbReference type="PANTHER" id="PTHR23301:SF106">
    <property type="entry name" value="CHITIN-BINDING TYPE-2 DOMAIN-CONTAINING PROTEIN-RELATED"/>
    <property type="match status" value="1"/>
</dbReference>
<dbReference type="OrthoDB" id="6329730at2759"/>
<evidence type="ECO:0000256" key="3">
    <source>
        <dbReference type="ARBA" id="ARBA00022737"/>
    </source>
</evidence>
<evidence type="ECO:0000256" key="4">
    <source>
        <dbReference type="ARBA" id="ARBA00023157"/>
    </source>
</evidence>
<evidence type="ECO:0000256" key="2">
    <source>
        <dbReference type="ARBA" id="ARBA00022729"/>
    </source>
</evidence>
<keyword evidence="9" id="KW-1185">Reference proteome</keyword>
<dbReference type="InterPro" id="IPR002557">
    <property type="entry name" value="Chitin-bd_dom"/>
</dbReference>